<protein>
    <submittedName>
        <fullName evidence="2">Uncharacterized protein</fullName>
    </submittedName>
</protein>
<dbReference type="Proteomes" id="UP000193467">
    <property type="component" value="Unassembled WGS sequence"/>
</dbReference>
<sequence length="230" mass="23753">MTSTSQDWASYLDPTLLALGSSTCSEPTLLDLAVASPSAPSPTPSLASSSSGSVGGLGVGDPDDFSPLSPLLNLFRAGSFPFPSSSADVELAPVPTISPVDAPMLQYNNSILVGSPSARSTISSASTSAAHQSQQAEALSLASWVIEEHGRSFAGGKASTTKSGARQRASSSSGGSKKEVSKRARGASVEEGAGEEKSDKGKERMGWLQRLREAEKAAERRGEGSPRVRW</sequence>
<gene>
    <name evidence="2" type="ORF">BCR35DRAFT_311194</name>
</gene>
<dbReference type="InParanoid" id="A0A1Y2CA84"/>
<organism evidence="2 3">
    <name type="scientific">Leucosporidium creatinivorum</name>
    <dbReference type="NCBI Taxonomy" id="106004"/>
    <lineage>
        <taxon>Eukaryota</taxon>
        <taxon>Fungi</taxon>
        <taxon>Dikarya</taxon>
        <taxon>Basidiomycota</taxon>
        <taxon>Pucciniomycotina</taxon>
        <taxon>Microbotryomycetes</taxon>
        <taxon>Leucosporidiales</taxon>
        <taxon>Leucosporidium</taxon>
    </lineage>
</organism>
<feature type="region of interest" description="Disordered" evidence="1">
    <location>
        <begin position="34"/>
        <end position="61"/>
    </location>
</feature>
<dbReference type="EMBL" id="MCGR01000127">
    <property type="protein sequence ID" value="ORY43941.1"/>
    <property type="molecule type" value="Genomic_DNA"/>
</dbReference>
<dbReference type="AlphaFoldDB" id="A0A1Y2CA84"/>
<evidence type="ECO:0000313" key="2">
    <source>
        <dbReference type="EMBL" id="ORY43941.1"/>
    </source>
</evidence>
<proteinExistence type="predicted"/>
<feature type="compositionally biased region" description="Low complexity" evidence="1">
    <location>
        <begin position="162"/>
        <end position="175"/>
    </location>
</feature>
<keyword evidence="3" id="KW-1185">Reference proteome</keyword>
<evidence type="ECO:0000256" key="1">
    <source>
        <dbReference type="SAM" id="MobiDB-lite"/>
    </source>
</evidence>
<evidence type="ECO:0000313" key="3">
    <source>
        <dbReference type="Proteomes" id="UP000193467"/>
    </source>
</evidence>
<name>A0A1Y2CA84_9BASI</name>
<feature type="compositionally biased region" description="Low complexity" evidence="1">
    <location>
        <begin position="34"/>
        <end position="52"/>
    </location>
</feature>
<feature type="region of interest" description="Disordered" evidence="1">
    <location>
        <begin position="153"/>
        <end position="230"/>
    </location>
</feature>
<accession>A0A1Y2CA84</accession>
<reference evidence="2 3" key="1">
    <citation type="submission" date="2016-07" db="EMBL/GenBank/DDBJ databases">
        <title>Pervasive Adenine N6-methylation of Active Genes in Fungi.</title>
        <authorList>
            <consortium name="DOE Joint Genome Institute"/>
            <person name="Mondo S.J."/>
            <person name="Dannebaum R.O."/>
            <person name="Kuo R.C."/>
            <person name="Labutti K."/>
            <person name="Haridas S."/>
            <person name="Kuo A."/>
            <person name="Salamov A."/>
            <person name="Ahrendt S.R."/>
            <person name="Lipzen A."/>
            <person name="Sullivan W."/>
            <person name="Andreopoulos W.B."/>
            <person name="Clum A."/>
            <person name="Lindquist E."/>
            <person name="Daum C."/>
            <person name="Ramamoorthy G.K."/>
            <person name="Gryganskyi A."/>
            <person name="Culley D."/>
            <person name="Magnuson J.K."/>
            <person name="James T.Y."/>
            <person name="O'Malley M.A."/>
            <person name="Stajich J.E."/>
            <person name="Spatafora J.W."/>
            <person name="Visel A."/>
            <person name="Grigoriev I.V."/>
        </authorList>
    </citation>
    <scope>NUCLEOTIDE SEQUENCE [LARGE SCALE GENOMIC DNA]</scope>
    <source>
        <strain evidence="2 3">62-1032</strain>
    </source>
</reference>
<feature type="compositionally biased region" description="Basic and acidic residues" evidence="1">
    <location>
        <begin position="194"/>
        <end position="230"/>
    </location>
</feature>
<comment type="caution">
    <text evidence="2">The sequence shown here is derived from an EMBL/GenBank/DDBJ whole genome shotgun (WGS) entry which is preliminary data.</text>
</comment>